<dbReference type="AlphaFoldDB" id="A0AAD1VTR2"/>
<proteinExistence type="predicted"/>
<keyword evidence="2" id="KW-1185">Reference proteome</keyword>
<dbReference type="Proteomes" id="UP001295444">
    <property type="component" value="Chromosome 02"/>
</dbReference>
<organism evidence="1 2">
    <name type="scientific">Pelobates cultripes</name>
    <name type="common">Western spadefoot toad</name>
    <dbReference type="NCBI Taxonomy" id="61616"/>
    <lineage>
        <taxon>Eukaryota</taxon>
        <taxon>Metazoa</taxon>
        <taxon>Chordata</taxon>
        <taxon>Craniata</taxon>
        <taxon>Vertebrata</taxon>
        <taxon>Euteleostomi</taxon>
        <taxon>Amphibia</taxon>
        <taxon>Batrachia</taxon>
        <taxon>Anura</taxon>
        <taxon>Pelobatoidea</taxon>
        <taxon>Pelobatidae</taxon>
        <taxon>Pelobates</taxon>
    </lineage>
</organism>
<sequence length="193" mass="21121">MTGEQSHPLTAIGKIPGNRGHSVQSLLDELHQNIVADIGQFRVEINGVSARLHNLEVTTAAHETRIAALEQKLANVLTTQESSPSLVLIEVPNSYHFMQYQEAYVAPCPHTTLSITVLHLLRKEWGNAVCHLIRPGNVKNKRLGNISSSSFIYSEQGGSYLCGVKGTTPPLGQSAHWQLRVLLLKLSGKLCRG</sequence>
<name>A0AAD1VTR2_PELCU</name>
<reference evidence="1" key="1">
    <citation type="submission" date="2022-03" db="EMBL/GenBank/DDBJ databases">
        <authorList>
            <person name="Alioto T."/>
            <person name="Alioto T."/>
            <person name="Gomez Garrido J."/>
        </authorList>
    </citation>
    <scope>NUCLEOTIDE SEQUENCE</scope>
</reference>
<evidence type="ECO:0000313" key="2">
    <source>
        <dbReference type="Proteomes" id="UP001295444"/>
    </source>
</evidence>
<evidence type="ECO:0000313" key="1">
    <source>
        <dbReference type="EMBL" id="CAH2247136.1"/>
    </source>
</evidence>
<protein>
    <submittedName>
        <fullName evidence="1">Uncharacterized protein</fullName>
    </submittedName>
</protein>
<accession>A0AAD1VTR2</accession>
<dbReference type="EMBL" id="OW240913">
    <property type="protein sequence ID" value="CAH2247136.1"/>
    <property type="molecule type" value="Genomic_DNA"/>
</dbReference>
<gene>
    <name evidence="1" type="ORF">PECUL_23A047737</name>
</gene>